<evidence type="ECO:0000256" key="14">
    <source>
        <dbReference type="SAM" id="MobiDB-lite"/>
    </source>
</evidence>
<comment type="cofactor">
    <cofactor evidence="1">
        <name>Mn(2+)</name>
        <dbReference type="ChEBI" id="CHEBI:29035"/>
    </cofactor>
</comment>
<keyword evidence="6" id="KW-0808">Transferase</keyword>
<evidence type="ECO:0000256" key="15">
    <source>
        <dbReference type="SAM" id="Phobius"/>
    </source>
</evidence>
<accession>A0A1D1UXF8</accession>
<dbReference type="SUPFAM" id="SSF53448">
    <property type="entry name" value="Nucleotide-diphospho-sugar transferases"/>
    <property type="match status" value="1"/>
</dbReference>
<keyword evidence="7 15" id="KW-0812">Transmembrane</keyword>
<sequence>MVRLKLPDFSKLHCNPHKNGGLRRLLVVCALVIVFVYGLQTTLIVKSSDQSSSSSSSTSPPSNISLRPGQIRLEEAVTGATQDAFLEANRCALLSDPCDKPYFPYRIGVGYGEHPPLICWNLQDVPLKTSRPGTLTVLEIGPDDGAILSEKSSTADSPKSISSILAQLKSTRNDSYIVMVTWNAVPFSPTLSSHLKSVGTMINAKFMGQGVQLYLLGQKGLLPGRGLSDVDLYHGHPPLERSGCVPPLASALGNEVDHDFANSNSGYLTSGFYKTGTWLQNCGLATACDGAMLPVHVYSGKDHNDPPKLCINGTYVFENKINHGGRGINIAVVNGPSGEVSRVGNFDTWGTDSIMLELFLEDLQPDEIAITFTHDEASTKLSDLARTLFFELGSSRIYDLKFRAAWFMIGQKGIPGFTGHEALKIGDKTNWAEPIDLRFCLERRLPGYPTRPDPLPDTRNIHRLHFCQRYSSSYGDFCTLEKKLAPLVPAKLADVSLVNSPVYSDLTVILVIAPASRNLLRLLLETLLGQPGVNPRQVRIAHRVANDTETEELIKLFNFHVFTPAHRSDYSTFVKSSMEETLKTSESRYLLLIEEKTVLSPDFLYFLAAQEPVFEDDPSIKAIGAWNDNGFVEASGSLSRLYRVEGFPSQAWLATRTFLEAALRDVDCCSSQTTRGWFAQRKVVSVAPDVSRIAKVVLQDSMTDAFDREMFLRARTCSMQNEVKIERDASLSADKYAAHLRSTIAQAAVLRPNGLNGEELCRSAQSLLAAAPSEKNVAVLMDGHQFHSDTWYAICSCFQLFALPDYAPRNLYNGTLSFTVEKRLVMLVAPDSSFYLEP</sequence>
<dbReference type="EMBL" id="BDGG01000002">
    <property type="protein sequence ID" value="GAU91113.1"/>
    <property type="molecule type" value="Genomic_DNA"/>
</dbReference>
<dbReference type="GO" id="GO:0047223">
    <property type="term" value="F:beta-1,3-galactosyl-O-glycosyl-glycoprotein beta-1,3-N-acetylglucosaminyltransferase activity"/>
    <property type="evidence" value="ECO:0007669"/>
    <property type="project" value="TreeGrafter"/>
</dbReference>
<comment type="caution">
    <text evidence="17">The sequence shown here is derived from an EMBL/GenBank/DDBJ whole genome shotgun (WGS) entry which is preliminary data.</text>
</comment>
<evidence type="ECO:0000256" key="1">
    <source>
        <dbReference type="ARBA" id="ARBA00001936"/>
    </source>
</evidence>
<proteinExistence type="inferred from homology"/>
<evidence type="ECO:0000313" key="18">
    <source>
        <dbReference type="Proteomes" id="UP000186922"/>
    </source>
</evidence>
<keyword evidence="13" id="KW-0464">Manganese</keyword>
<evidence type="ECO:0000256" key="9">
    <source>
        <dbReference type="ARBA" id="ARBA00022968"/>
    </source>
</evidence>
<evidence type="ECO:0000256" key="4">
    <source>
        <dbReference type="ARBA" id="ARBA00006492"/>
    </source>
</evidence>
<evidence type="ECO:0000256" key="6">
    <source>
        <dbReference type="ARBA" id="ARBA00022679"/>
    </source>
</evidence>
<reference evidence="17 18" key="1">
    <citation type="journal article" date="2016" name="Nat. Commun.">
        <title>Extremotolerant tardigrade genome and improved radiotolerance of human cultured cells by tardigrade-unique protein.</title>
        <authorList>
            <person name="Hashimoto T."/>
            <person name="Horikawa D.D."/>
            <person name="Saito Y."/>
            <person name="Kuwahara H."/>
            <person name="Kozuka-Hata H."/>
            <person name="Shin-I T."/>
            <person name="Minakuchi Y."/>
            <person name="Ohishi K."/>
            <person name="Motoyama A."/>
            <person name="Aizu T."/>
            <person name="Enomoto A."/>
            <person name="Kondo K."/>
            <person name="Tanaka S."/>
            <person name="Hara Y."/>
            <person name="Koshikawa S."/>
            <person name="Sagara H."/>
            <person name="Miura T."/>
            <person name="Yokobori S."/>
            <person name="Miyagawa K."/>
            <person name="Suzuki Y."/>
            <person name="Kubo T."/>
            <person name="Oyama M."/>
            <person name="Kohara Y."/>
            <person name="Fujiyama A."/>
            <person name="Arakawa K."/>
            <person name="Katayama T."/>
            <person name="Toyoda A."/>
            <person name="Kunieda T."/>
        </authorList>
    </citation>
    <scope>NUCLEOTIDE SEQUENCE [LARGE SCALE GENOMIC DNA]</scope>
    <source>
        <strain evidence="17 18">YOKOZUNA-1</strain>
    </source>
</reference>
<dbReference type="PANTHER" id="PTHR46396">
    <property type="entry name" value="PROTEIN O-LINKED-MANNOSE BETA-1,2-N-ACETYLGLUCOSAMINYLTRANSFERASE 1"/>
    <property type="match status" value="1"/>
</dbReference>
<dbReference type="UniPathway" id="UPA00378"/>
<keyword evidence="9" id="KW-0735">Signal-anchor</keyword>
<dbReference type="GO" id="GO:0000139">
    <property type="term" value="C:Golgi membrane"/>
    <property type="evidence" value="ECO:0007669"/>
    <property type="project" value="UniProtKB-SubCell"/>
</dbReference>
<dbReference type="InterPro" id="IPR004139">
    <property type="entry name" value="Glyco_trans_13"/>
</dbReference>
<dbReference type="OrthoDB" id="440755at2759"/>
<evidence type="ECO:0000256" key="5">
    <source>
        <dbReference type="ARBA" id="ARBA00022676"/>
    </source>
</evidence>
<evidence type="ECO:0000256" key="10">
    <source>
        <dbReference type="ARBA" id="ARBA00022989"/>
    </source>
</evidence>
<comment type="subcellular location">
    <subcellularLocation>
        <location evidence="2">Golgi apparatus membrane</location>
        <topology evidence="2">Single-pass type II membrane protein</topology>
    </subcellularLocation>
</comment>
<feature type="domain" description="ILEI/PANDER" evidence="16">
    <location>
        <begin position="326"/>
        <end position="413"/>
    </location>
</feature>
<feature type="compositionally biased region" description="Low complexity" evidence="14">
    <location>
        <begin position="49"/>
        <end position="65"/>
    </location>
</feature>
<keyword evidence="11" id="KW-0333">Golgi apparatus</keyword>
<dbReference type="Proteomes" id="UP000186922">
    <property type="component" value="Unassembled WGS sequence"/>
</dbReference>
<feature type="transmembrane region" description="Helical" evidence="15">
    <location>
        <begin position="21"/>
        <end position="39"/>
    </location>
</feature>
<dbReference type="AlphaFoldDB" id="A0A1D1UXF8"/>
<dbReference type="Gene3D" id="3.90.550.10">
    <property type="entry name" value="Spore Coat Polysaccharide Biosynthesis Protein SpsA, Chain A"/>
    <property type="match status" value="1"/>
</dbReference>
<evidence type="ECO:0000256" key="11">
    <source>
        <dbReference type="ARBA" id="ARBA00023034"/>
    </source>
</evidence>
<dbReference type="PANTHER" id="PTHR46396:SF2">
    <property type="entry name" value="ILEI_PANDER DOMAIN-CONTAINING PROTEIN"/>
    <property type="match status" value="1"/>
</dbReference>
<organism evidence="17 18">
    <name type="scientific">Ramazzottius varieornatus</name>
    <name type="common">Water bear</name>
    <name type="synonym">Tardigrade</name>
    <dbReference type="NCBI Taxonomy" id="947166"/>
    <lineage>
        <taxon>Eukaryota</taxon>
        <taxon>Metazoa</taxon>
        <taxon>Ecdysozoa</taxon>
        <taxon>Tardigrada</taxon>
        <taxon>Eutardigrada</taxon>
        <taxon>Parachela</taxon>
        <taxon>Hypsibioidea</taxon>
        <taxon>Ramazzottiidae</taxon>
        <taxon>Ramazzottius</taxon>
    </lineage>
</organism>
<keyword evidence="18" id="KW-1185">Reference proteome</keyword>
<dbReference type="GO" id="GO:0046872">
    <property type="term" value="F:metal ion binding"/>
    <property type="evidence" value="ECO:0007669"/>
    <property type="project" value="UniProtKB-KW"/>
</dbReference>
<evidence type="ECO:0000256" key="3">
    <source>
        <dbReference type="ARBA" id="ARBA00004922"/>
    </source>
</evidence>
<comment type="similarity">
    <text evidence="4">Belongs to the glycosyltransferase 13 family.</text>
</comment>
<dbReference type="STRING" id="947166.A0A1D1UXF8"/>
<keyword evidence="10 15" id="KW-1133">Transmembrane helix</keyword>
<name>A0A1D1UXF8_RAMVA</name>
<evidence type="ECO:0000259" key="16">
    <source>
        <dbReference type="Pfam" id="PF15711"/>
    </source>
</evidence>
<keyword evidence="8" id="KW-0479">Metal-binding</keyword>
<gene>
    <name evidence="17" type="primary">RvY_03431-1</name>
    <name evidence="17" type="synonym">RvY_03431.1</name>
    <name evidence="17" type="ORF">RvY_03431</name>
</gene>
<evidence type="ECO:0000313" key="17">
    <source>
        <dbReference type="EMBL" id="GAU91113.1"/>
    </source>
</evidence>
<dbReference type="Pfam" id="PF03071">
    <property type="entry name" value="GNT-I"/>
    <property type="match status" value="1"/>
</dbReference>
<keyword evidence="5" id="KW-0328">Glycosyltransferase</keyword>
<evidence type="ECO:0000256" key="13">
    <source>
        <dbReference type="ARBA" id="ARBA00023211"/>
    </source>
</evidence>
<keyword evidence="12 15" id="KW-0472">Membrane</keyword>
<comment type="pathway">
    <text evidence="3">Protein modification; protein glycosylation.</text>
</comment>
<dbReference type="InterPro" id="IPR052463">
    <property type="entry name" value="O-linked_mannose_GnT"/>
</dbReference>
<dbReference type="GO" id="GO:0016266">
    <property type="term" value="P:protein O-linked glycosylation via N-acetyl-galactosamine"/>
    <property type="evidence" value="ECO:0007669"/>
    <property type="project" value="TreeGrafter"/>
</dbReference>
<evidence type="ECO:0000256" key="7">
    <source>
        <dbReference type="ARBA" id="ARBA00022692"/>
    </source>
</evidence>
<evidence type="ECO:0000256" key="2">
    <source>
        <dbReference type="ARBA" id="ARBA00004323"/>
    </source>
</evidence>
<evidence type="ECO:0000256" key="8">
    <source>
        <dbReference type="ARBA" id="ARBA00022723"/>
    </source>
</evidence>
<dbReference type="InterPro" id="IPR039477">
    <property type="entry name" value="ILEI/PANDER_dom"/>
</dbReference>
<feature type="region of interest" description="Disordered" evidence="14">
    <location>
        <begin position="49"/>
        <end position="68"/>
    </location>
</feature>
<dbReference type="Pfam" id="PF15711">
    <property type="entry name" value="ILEI"/>
    <property type="match status" value="1"/>
</dbReference>
<evidence type="ECO:0000256" key="12">
    <source>
        <dbReference type="ARBA" id="ARBA00023136"/>
    </source>
</evidence>
<dbReference type="PROSITE" id="PS52031">
    <property type="entry name" value="GG_LECTIN"/>
    <property type="match status" value="1"/>
</dbReference>
<protein>
    <recommendedName>
        <fullName evidence="16">ILEI/PANDER domain-containing protein</fullName>
    </recommendedName>
</protein>
<dbReference type="InterPro" id="IPR029044">
    <property type="entry name" value="Nucleotide-diphossugar_trans"/>
</dbReference>